<dbReference type="PANTHER" id="PTHR30411:SF1">
    <property type="entry name" value="CYTOPLASMIC PROTEIN"/>
    <property type="match status" value="1"/>
</dbReference>
<dbReference type="InterPro" id="IPR036754">
    <property type="entry name" value="YbaK/aa-tRNA-synt-asso_dom_sf"/>
</dbReference>
<dbReference type="Pfam" id="PF04073">
    <property type="entry name" value="tRNA_edit"/>
    <property type="match status" value="1"/>
</dbReference>
<evidence type="ECO:0000259" key="1">
    <source>
        <dbReference type="Pfam" id="PF04073"/>
    </source>
</evidence>
<dbReference type="PANTHER" id="PTHR30411">
    <property type="entry name" value="CYTOPLASMIC PROTEIN"/>
    <property type="match status" value="1"/>
</dbReference>
<gene>
    <name evidence="2" type="ORF">DFR74_11138</name>
</gene>
<protein>
    <submittedName>
        <fullName evidence="2">Prolyl-tRNA editing enzyme YbaK/EbsC (Cys-tRNA(Pro) deacylase)</fullName>
    </submittedName>
</protein>
<dbReference type="Gene3D" id="3.90.960.10">
    <property type="entry name" value="YbaK/aminoacyl-tRNA synthetase-associated domain"/>
    <property type="match status" value="1"/>
</dbReference>
<accession>A0A366DB98</accession>
<dbReference type="EMBL" id="QNRE01000011">
    <property type="protein sequence ID" value="RBO87332.1"/>
    <property type="molecule type" value="Genomic_DNA"/>
</dbReference>
<dbReference type="Proteomes" id="UP000252586">
    <property type="component" value="Unassembled WGS sequence"/>
</dbReference>
<dbReference type="AlphaFoldDB" id="A0A366DB98"/>
<name>A0A366DB98_9NOCA</name>
<feature type="domain" description="YbaK/aminoacyl-tRNA synthetase-associated" evidence="1">
    <location>
        <begin position="55"/>
        <end position="170"/>
    </location>
</feature>
<proteinExistence type="predicted"/>
<organism evidence="2 3">
    <name type="scientific">Nocardia puris</name>
    <dbReference type="NCBI Taxonomy" id="208602"/>
    <lineage>
        <taxon>Bacteria</taxon>
        <taxon>Bacillati</taxon>
        <taxon>Actinomycetota</taxon>
        <taxon>Actinomycetes</taxon>
        <taxon>Mycobacteriales</taxon>
        <taxon>Nocardiaceae</taxon>
        <taxon>Nocardia</taxon>
    </lineage>
</organism>
<dbReference type="SUPFAM" id="SSF55826">
    <property type="entry name" value="YbaK/ProRS associated domain"/>
    <property type="match status" value="1"/>
</dbReference>
<keyword evidence="3" id="KW-1185">Reference proteome</keyword>
<dbReference type="InterPro" id="IPR007214">
    <property type="entry name" value="YbaK/aa-tRNA-synth-assoc-dom"/>
</dbReference>
<reference evidence="2 3" key="1">
    <citation type="submission" date="2018-06" db="EMBL/GenBank/DDBJ databases">
        <title>Genomic Encyclopedia of Type Strains, Phase IV (KMG-IV): sequencing the most valuable type-strain genomes for metagenomic binning, comparative biology and taxonomic classification.</title>
        <authorList>
            <person name="Goeker M."/>
        </authorList>
    </citation>
    <scope>NUCLEOTIDE SEQUENCE [LARGE SCALE GENOMIC DNA]</scope>
    <source>
        <strain evidence="2 3">DSM 44599</strain>
    </source>
</reference>
<sequence length="180" mass="19160">MAGILIDPIVPAYLPQPSYPGFMRRSQLSPAACRVADTLISRGHHGVLVSRPAAAPTPAEAARALGVDVGAVLESQVFLLDDDPVLLLVSGVHRVDLDQTGKRLDGTLSPAPTEMVREVTGQPADGVAPVGHPCNLPTWVDTALARHREVWAAGGHPNTLFRTSFRELMRITAGLPIEVE</sequence>
<comment type="caution">
    <text evidence="2">The sequence shown here is derived from an EMBL/GenBank/DDBJ whole genome shotgun (WGS) entry which is preliminary data.</text>
</comment>
<evidence type="ECO:0000313" key="3">
    <source>
        <dbReference type="Proteomes" id="UP000252586"/>
    </source>
</evidence>
<dbReference type="STRING" id="1210090.GCA_001613185_05822"/>
<evidence type="ECO:0000313" key="2">
    <source>
        <dbReference type="EMBL" id="RBO87332.1"/>
    </source>
</evidence>
<dbReference type="GO" id="GO:0002161">
    <property type="term" value="F:aminoacyl-tRNA deacylase activity"/>
    <property type="evidence" value="ECO:0007669"/>
    <property type="project" value="InterPro"/>
</dbReference>